<dbReference type="Gene3D" id="2.60.120.560">
    <property type="entry name" value="Exo-inulinase, domain 1"/>
    <property type="match status" value="1"/>
</dbReference>
<evidence type="ECO:0000256" key="2">
    <source>
        <dbReference type="SAM" id="SignalP"/>
    </source>
</evidence>
<evidence type="ECO:0000259" key="3">
    <source>
        <dbReference type="Pfam" id="PF06439"/>
    </source>
</evidence>
<dbReference type="EMBL" id="BAAAZG010000015">
    <property type="protein sequence ID" value="GAA4069283.1"/>
    <property type="molecule type" value="Genomic_DNA"/>
</dbReference>
<accession>A0ABP7VKY1</accession>
<feature type="signal peptide" evidence="2">
    <location>
        <begin position="1"/>
        <end position="34"/>
    </location>
</feature>
<dbReference type="Pfam" id="PF06439">
    <property type="entry name" value="3keto-disac_hyd"/>
    <property type="match status" value="1"/>
</dbReference>
<keyword evidence="2" id="KW-0732">Signal</keyword>
<organism evidence="4 5">
    <name type="scientific">Actinomadura miaoliensis</name>
    <dbReference type="NCBI Taxonomy" id="430685"/>
    <lineage>
        <taxon>Bacteria</taxon>
        <taxon>Bacillati</taxon>
        <taxon>Actinomycetota</taxon>
        <taxon>Actinomycetes</taxon>
        <taxon>Streptosporangiales</taxon>
        <taxon>Thermomonosporaceae</taxon>
        <taxon>Actinomadura</taxon>
    </lineage>
</organism>
<feature type="region of interest" description="Disordered" evidence="1">
    <location>
        <begin position="298"/>
        <end position="318"/>
    </location>
</feature>
<evidence type="ECO:0000256" key="1">
    <source>
        <dbReference type="SAM" id="MobiDB-lite"/>
    </source>
</evidence>
<reference evidence="5" key="1">
    <citation type="journal article" date="2019" name="Int. J. Syst. Evol. Microbiol.">
        <title>The Global Catalogue of Microorganisms (GCM) 10K type strain sequencing project: providing services to taxonomists for standard genome sequencing and annotation.</title>
        <authorList>
            <consortium name="The Broad Institute Genomics Platform"/>
            <consortium name="The Broad Institute Genome Sequencing Center for Infectious Disease"/>
            <person name="Wu L."/>
            <person name="Ma J."/>
        </authorList>
    </citation>
    <scope>NUCLEOTIDE SEQUENCE [LARGE SCALE GENOMIC DNA]</scope>
    <source>
        <strain evidence="5">JCM 16702</strain>
    </source>
</reference>
<keyword evidence="5" id="KW-1185">Reference proteome</keyword>
<evidence type="ECO:0000313" key="5">
    <source>
        <dbReference type="Proteomes" id="UP001500683"/>
    </source>
</evidence>
<dbReference type="RefSeq" id="WP_344945648.1">
    <property type="nucleotide sequence ID" value="NZ_BAAAZG010000015.1"/>
</dbReference>
<feature type="compositionally biased region" description="Polar residues" evidence="1">
    <location>
        <begin position="299"/>
        <end position="309"/>
    </location>
</feature>
<protein>
    <recommendedName>
        <fullName evidence="3">3-keto-alpha-glucoside-1,2-lyase/3-keto-2-hydroxy-glucal hydratase domain-containing protein</fullName>
    </recommendedName>
</protein>
<dbReference type="InterPro" id="IPR010496">
    <property type="entry name" value="AL/BT2_dom"/>
</dbReference>
<proteinExistence type="predicted"/>
<dbReference type="Proteomes" id="UP001500683">
    <property type="component" value="Unassembled WGS sequence"/>
</dbReference>
<name>A0ABP7VKY1_9ACTN</name>
<sequence>MAPHRRRRTPRRTIGLTFTLALASTGMLAPVATAATASGGASPAACPAPDARPTVWILDERTTVPSRPTSGGCTINDLIDDERAWASKGAFLRHVTAVTTRLRKKHLLSGREQGSLVAAAARSDVGRGSGYETIFDGTADSLSRWLQAPGGSFSLQPDGTIRTVGGLGMLWYAGKDYGDFSLRLQFRDARTDGGYSNSGVFVRFPDLRTPLEERPAGSCGTVGSARTSPAWVAIYCGHEIQIYDGPTGEPQKTGSVYNFGTVGLDRARPTPPGTWNDYEIRVQGQHYTIIRNGEVINEFDNTPGKNSSRAGDPPTDLRQFTRGFIGLQNHGSSDVVDFRNVRVRELPAPRP</sequence>
<feature type="domain" description="3-keto-alpha-glucoside-1,2-lyase/3-keto-2-hydroxy-glucal hydratase" evidence="3">
    <location>
        <begin position="130"/>
        <end position="344"/>
    </location>
</feature>
<feature type="chain" id="PRO_5045985237" description="3-keto-alpha-glucoside-1,2-lyase/3-keto-2-hydroxy-glucal hydratase domain-containing protein" evidence="2">
    <location>
        <begin position="35"/>
        <end position="351"/>
    </location>
</feature>
<comment type="caution">
    <text evidence="4">The sequence shown here is derived from an EMBL/GenBank/DDBJ whole genome shotgun (WGS) entry which is preliminary data.</text>
</comment>
<evidence type="ECO:0000313" key="4">
    <source>
        <dbReference type="EMBL" id="GAA4069283.1"/>
    </source>
</evidence>
<gene>
    <name evidence="4" type="ORF">GCM10022214_25530</name>
</gene>